<comment type="caution">
    <text evidence="2">The sequence shown here is derived from an EMBL/GenBank/DDBJ whole genome shotgun (WGS) entry which is preliminary data.</text>
</comment>
<proteinExistence type="predicted"/>
<protein>
    <submittedName>
        <fullName evidence="2">Uncharacterized protein</fullName>
    </submittedName>
</protein>
<accession>A0A9N7V6E5</accession>
<dbReference type="EMBL" id="CADEAL010003920">
    <property type="protein sequence ID" value="CAB1446562.1"/>
    <property type="molecule type" value="Genomic_DNA"/>
</dbReference>
<keyword evidence="1" id="KW-0812">Transmembrane</keyword>
<feature type="transmembrane region" description="Helical" evidence="1">
    <location>
        <begin position="55"/>
        <end position="88"/>
    </location>
</feature>
<dbReference type="Proteomes" id="UP001153269">
    <property type="component" value="Unassembled WGS sequence"/>
</dbReference>
<name>A0A9N7V6E5_PLEPL</name>
<gene>
    <name evidence="2" type="ORF">PLEPLA_LOCUS34287</name>
</gene>
<evidence type="ECO:0000313" key="3">
    <source>
        <dbReference type="Proteomes" id="UP001153269"/>
    </source>
</evidence>
<feature type="transmembrane region" description="Helical" evidence="1">
    <location>
        <begin position="94"/>
        <end position="125"/>
    </location>
</feature>
<keyword evidence="1" id="KW-1133">Transmembrane helix</keyword>
<evidence type="ECO:0000256" key="1">
    <source>
        <dbReference type="SAM" id="Phobius"/>
    </source>
</evidence>
<sequence>MCLASTGRAIADTARADASWHRVETVCGPGAEEEVRQEEVRGGDACRRDAQGENIIIFIIIIIFISVIIFISIFISIIILVISVIIFISIIILVISVIIISIIIFMIFISIIFFIIIIFIIIIFIGSSCC</sequence>
<keyword evidence="3" id="KW-1185">Reference proteome</keyword>
<reference evidence="2" key="1">
    <citation type="submission" date="2020-03" db="EMBL/GenBank/DDBJ databases">
        <authorList>
            <person name="Weist P."/>
        </authorList>
    </citation>
    <scope>NUCLEOTIDE SEQUENCE</scope>
</reference>
<organism evidence="2 3">
    <name type="scientific">Pleuronectes platessa</name>
    <name type="common">European plaice</name>
    <dbReference type="NCBI Taxonomy" id="8262"/>
    <lineage>
        <taxon>Eukaryota</taxon>
        <taxon>Metazoa</taxon>
        <taxon>Chordata</taxon>
        <taxon>Craniata</taxon>
        <taxon>Vertebrata</taxon>
        <taxon>Euteleostomi</taxon>
        <taxon>Actinopterygii</taxon>
        <taxon>Neopterygii</taxon>
        <taxon>Teleostei</taxon>
        <taxon>Neoteleostei</taxon>
        <taxon>Acanthomorphata</taxon>
        <taxon>Carangaria</taxon>
        <taxon>Pleuronectiformes</taxon>
        <taxon>Pleuronectoidei</taxon>
        <taxon>Pleuronectidae</taxon>
        <taxon>Pleuronectes</taxon>
    </lineage>
</organism>
<keyword evidence="1" id="KW-0472">Membrane</keyword>
<evidence type="ECO:0000313" key="2">
    <source>
        <dbReference type="EMBL" id="CAB1446562.1"/>
    </source>
</evidence>
<dbReference type="AlphaFoldDB" id="A0A9N7V6E5"/>